<proteinExistence type="predicted"/>
<sequence length="98" mass="11065">MSSGSIKNKKSVEYGITTPHDNNCILEDINKIQEYLECSKINFENRLKQQPMNESAVGDFIFHKTIGMGAFGRVMLVNHKLKPEPILSMKVRNGKAVL</sequence>
<keyword evidence="2" id="KW-1185">Reference proteome</keyword>
<dbReference type="AlphaFoldDB" id="A0AAV0WK27"/>
<dbReference type="Gene3D" id="3.30.200.20">
    <property type="entry name" value="Phosphorylase Kinase, domain 1"/>
    <property type="match status" value="1"/>
</dbReference>
<evidence type="ECO:0000313" key="2">
    <source>
        <dbReference type="Proteomes" id="UP001160148"/>
    </source>
</evidence>
<reference evidence="1 2" key="1">
    <citation type="submission" date="2023-01" db="EMBL/GenBank/DDBJ databases">
        <authorList>
            <person name="Whitehead M."/>
        </authorList>
    </citation>
    <scope>NUCLEOTIDE SEQUENCE [LARGE SCALE GENOMIC DNA]</scope>
</reference>
<gene>
    <name evidence="1" type="ORF">MEUPH1_LOCUS11974</name>
</gene>
<comment type="caution">
    <text evidence="1">The sequence shown here is derived from an EMBL/GenBank/DDBJ whole genome shotgun (WGS) entry which is preliminary data.</text>
</comment>
<dbReference type="Proteomes" id="UP001160148">
    <property type="component" value="Unassembled WGS sequence"/>
</dbReference>
<evidence type="ECO:0000313" key="1">
    <source>
        <dbReference type="EMBL" id="CAI6356219.1"/>
    </source>
</evidence>
<protein>
    <submittedName>
        <fullName evidence="1">Uncharacterized protein</fullName>
    </submittedName>
</protein>
<accession>A0AAV0WK27</accession>
<organism evidence="1 2">
    <name type="scientific">Macrosiphum euphorbiae</name>
    <name type="common">potato aphid</name>
    <dbReference type="NCBI Taxonomy" id="13131"/>
    <lineage>
        <taxon>Eukaryota</taxon>
        <taxon>Metazoa</taxon>
        <taxon>Ecdysozoa</taxon>
        <taxon>Arthropoda</taxon>
        <taxon>Hexapoda</taxon>
        <taxon>Insecta</taxon>
        <taxon>Pterygota</taxon>
        <taxon>Neoptera</taxon>
        <taxon>Paraneoptera</taxon>
        <taxon>Hemiptera</taxon>
        <taxon>Sternorrhyncha</taxon>
        <taxon>Aphidomorpha</taxon>
        <taxon>Aphidoidea</taxon>
        <taxon>Aphididae</taxon>
        <taxon>Macrosiphini</taxon>
        <taxon>Macrosiphum</taxon>
    </lineage>
</organism>
<name>A0AAV0WK27_9HEMI</name>
<dbReference type="EMBL" id="CARXXK010000002">
    <property type="protein sequence ID" value="CAI6356219.1"/>
    <property type="molecule type" value="Genomic_DNA"/>
</dbReference>